<name>B4D1M1_9BACT</name>
<dbReference type="InParanoid" id="B4D1M1"/>
<dbReference type="STRING" id="497964.CfE428DRAFT_2809"/>
<dbReference type="Pfam" id="PF10142">
    <property type="entry name" value="PhoPQ_related"/>
    <property type="match status" value="1"/>
</dbReference>
<comment type="caution">
    <text evidence="1">The sequence shown here is derived from an EMBL/GenBank/DDBJ whole genome shotgun (WGS) entry which is preliminary data.</text>
</comment>
<organism evidence="1 2">
    <name type="scientific">Chthoniobacter flavus Ellin428</name>
    <dbReference type="NCBI Taxonomy" id="497964"/>
    <lineage>
        <taxon>Bacteria</taxon>
        <taxon>Pseudomonadati</taxon>
        <taxon>Verrucomicrobiota</taxon>
        <taxon>Spartobacteria</taxon>
        <taxon>Chthoniobacterales</taxon>
        <taxon>Chthoniobacteraceae</taxon>
        <taxon>Chthoniobacter</taxon>
    </lineage>
</organism>
<evidence type="ECO:0000313" key="2">
    <source>
        <dbReference type="Proteomes" id="UP000005824"/>
    </source>
</evidence>
<accession>B4D1M1</accession>
<dbReference type="InterPro" id="IPR029058">
    <property type="entry name" value="AB_hydrolase_fold"/>
</dbReference>
<evidence type="ECO:0000313" key="1">
    <source>
        <dbReference type="EMBL" id="EDY19633.1"/>
    </source>
</evidence>
<dbReference type="Gene3D" id="3.40.50.1820">
    <property type="entry name" value="alpha/beta hydrolase"/>
    <property type="match status" value="1"/>
</dbReference>
<dbReference type="Proteomes" id="UP000005824">
    <property type="component" value="Unassembled WGS sequence"/>
</dbReference>
<dbReference type="InterPro" id="IPR009199">
    <property type="entry name" value="PhoPQ-act_pathogen-rel_PqaA"/>
</dbReference>
<keyword evidence="2" id="KW-1185">Reference proteome</keyword>
<dbReference type="eggNOG" id="ENOG5033YJ4">
    <property type="taxonomic scope" value="Bacteria"/>
</dbReference>
<protein>
    <submittedName>
        <fullName evidence="1">Uncharacterized protein</fullName>
    </submittedName>
</protein>
<reference evidence="1 2" key="1">
    <citation type="journal article" date="2011" name="J. Bacteriol.">
        <title>Genome sequence of Chthoniobacter flavus Ellin428, an aerobic heterotrophic soil bacterium.</title>
        <authorList>
            <person name="Kant R."/>
            <person name="van Passel M.W."/>
            <person name="Palva A."/>
            <person name="Lucas S."/>
            <person name="Lapidus A."/>
            <person name="Glavina Del Rio T."/>
            <person name="Dalin E."/>
            <person name="Tice H."/>
            <person name="Bruce D."/>
            <person name="Goodwin L."/>
            <person name="Pitluck S."/>
            <person name="Larimer F.W."/>
            <person name="Land M.L."/>
            <person name="Hauser L."/>
            <person name="Sangwan P."/>
            <person name="de Vos W.M."/>
            <person name="Janssen P.H."/>
            <person name="Smidt H."/>
        </authorList>
    </citation>
    <scope>NUCLEOTIDE SEQUENCE [LARGE SCALE GENOMIC DNA]</scope>
    <source>
        <strain evidence="1 2">Ellin428</strain>
    </source>
</reference>
<proteinExistence type="predicted"/>
<gene>
    <name evidence="1" type="ORF">CfE428DRAFT_2809</name>
</gene>
<dbReference type="RefSeq" id="WP_006980134.1">
    <property type="nucleotide sequence ID" value="NZ_ABVL01000007.1"/>
</dbReference>
<sequence precursor="true">MKLLPLLTLTFVCSFAPLRAEITAGHYDMAAARDTSSLETRVIQDWKPWAKDASIRQKLVEITVCEWWPGQKVRLPVTLLAPTTGGPCQNVIIGNCGLDLTKPASPSGAMLRLLKEKGVGIALIGMTTVDAMEPVGKLDVGMKEHFLKSKDARYTPAWIWGMSDIRALTAAAAEKDVFQPVKVIATGGSKRGVATAAAGIADERITAILPVVAPIIDPPGGPYVEGTRPAEITKANEQFLADTGAGKLPNVPTAAVDSLTNREKIRADERITLAEARGAGWTDDEIKAASTLAWEVCRTTNYLPALQKRGVEIFYNEGSNDNVGPGLRELGRRFPELPVYVVPGGQHGGAKAAGFLKQVGSLPEVDENLYAFAEHHFFHARPMIAPPKVTSHWDNAAHRLQVTVTFPDKAEPQKNDLWWSVNRHPDYTLAMEYDAWESAPMHQTGPATFAGEIPLPGKPKTLDLITVHQHTANGSTLTMSSPLLRPEIP</sequence>
<dbReference type="EMBL" id="ABVL01000007">
    <property type="protein sequence ID" value="EDY19633.1"/>
    <property type="molecule type" value="Genomic_DNA"/>
</dbReference>
<dbReference type="AlphaFoldDB" id="B4D1M1"/>